<keyword evidence="2" id="KW-1185">Reference proteome</keyword>
<accession>A0ACB9QXD8</accession>
<comment type="caution">
    <text evidence="1">The sequence shown here is derived from an EMBL/GenBank/DDBJ whole genome shotgun (WGS) entry which is preliminary data.</text>
</comment>
<dbReference type="EMBL" id="CM042884">
    <property type="protein sequence ID" value="KAI4371487.1"/>
    <property type="molecule type" value="Genomic_DNA"/>
</dbReference>
<gene>
    <name evidence="1" type="ORF">MLD38_019715</name>
</gene>
<dbReference type="Proteomes" id="UP001057402">
    <property type="component" value="Chromosome 5"/>
</dbReference>
<protein>
    <submittedName>
        <fullName evidence="1">Uncharacterized protein</fullName>
    </submittedName>
</protein>
<evidence type="ECO:0000313" key="2">
    <source>
        <dbReference type="Proteomes" id="UP001057402"/>
    </source>
</evidence>
<name>A0ACB9QXD8_9MYRT</name>
<evidence type="ECO:0000313" key="1">
    <source>
        <dbReference type="EMBL" id="KAI4371487.1"/>
    </source>
</evidence>
<sequence length="83" mass="8975">MKGKRWDTGASGLRIVATDAEGRYGPSSSSSVCSPESSLAEDSHNGGFPLEERNDDFFDPRKPSRLRASFRNSAHSAGLFVVN</sequence>
<organism evidence="1 2">
    <name type="scientific">Melastoma candidum</name>
    <dbReference type="NCBI Taxonomy" id="119954"/>
    <lineage>
        <taxon>Eukaryota</taxon>
        <taxon>Viridiplantae</taxon>
        <taxon>Streptophyta</taxon>
        <taxon>Embryophyta</taxon>
        <taxon>Tracheophyta</taxon>
        <taxon>Spermatophyta</taxon>
        <taxon>Magnoliopsida</taxon>
        <taxon>eudicotyledons</taxon>
        <taxon>Gunneridae</taxon>
        <taxon>Pentapetalae</taxon>
        <taxon>rosids</taxon>
        <taxon>malvids</taxon>
        <taxon>Myrtales</taxon>
        <taxon>Melastomataceae</taxon>
        <taxon>Melastomatoideae</taxon>
        <taxon>Melastomateae</taxon>
        <taxon>Melastoma</taxon>
    </lineage>
</organism>
<proteinExistence type="predicted"/>
<reference evidence="2" key="1">
    <citation type="journal article" date="2023" name="Front. Plant Sci.">
        <title>Chromosomal-level genome assembly of Melastoma candidum provides insights into trichome evolution.</title>
        <authorList>
            <person name="Zhong Y."/>
            <person name="Wu W."/>
            <person name="Sun C."/>
            <person name="Zou P."/>
            <person name="Liu Y."/>
            <person name="Dai S."/>
            <person name="Zhou R."/>
        </authorList>
    </citation>
    <scope>NUCLEOTIDE SEQUENCE [LARGE SCALE GENOMIC DNA]</scope>
</reference>